<comment type="function">
    <text evidence="11">Displays methyltransferase, positive regulation of the poly(A) polymerase and transcription elongation activities. Involved in the modification of both mRNA ends and in intermediate and late gene positive transcription elongation. At the mRNAs 5' end, methylates the ribose 2' OH group of the first transcribed nucleotide, thereby producing a 2'-O-methylpurine cap. At the 3' end, functions as a processivity factor which stimulates the activity of the viral poly(A) polymerase OPG063 that creates mRNA's poly(A) tail. In the presence of OPG102, OPG063 does not dissociate from the RNA allowing tail elongation to around 250 adenylates.</text>
</comment>
<comment type="subcellular location">
    <subcellularLocation>
        <location evidence="1">Virion</location>
    </subcellularLocation>
</comment>
<dbReference type="Gene3D" id="1.10.510.10">
    <property type="entry name" value="Transferase(Phosphotransferase) domain 1"/>
    <property type="match status" value="1"/>
</dbReference>
<evidence type="ECO:0000256" key="5">
    <source>
        <dbReference type="ARBA" id="ARBA00022679"/>
    </source>
</evidence>
<feature type="compositionally biased region" description="Polar residues" evidence="15">
    <location>
        <begin position="1220"/>
        <end position="1231"/>
    </location>
</feature>
<dbReference type="OrthoDB" id="440774at2759"/>
<evidence type="ECO:0000256" key="9">
    <source>
        <dbReference type="ARBA" id="ARBA00022840"/>
    </source>
</evidence>
<name>A0A7J6LUQ6_PEROL</name>
<feature type="region of interest" description="Disordered" evidence="15">
    <location>
        <begin position="1110"/>
        <end position="1278"/>
    </location>
</feature>
<evidence type="ECO:0000256" key="7">
    <source>
        <dbReference type="ARBA" id="ARBA00022768"/>
    </source>
</evidence>
<feature type="region of interest" description="Disordered" evidence="15">
    <location>
        <begin position="729"/>
        <end position="750"/>
    </location>
</feature>
<evidence type="ECO:0000259" key="16">
    <source>
        <dbReference type="PROSITE" id="PS50011"/>
    </source>
</evidence>
<dbReference type="Gene3D" id="3.30.200.20">
    <property type="entry name" value="Phosphorylase Kinase, domain 1"/>
    <property type="match status" value="1"/>
</dbReference>
<evidence type="ECO:0000313" key="17">
    <source>
        <dbReference type="EMBL" id="KAF4663005.1"/>
    </source>
</evidence>
<dbReference type="Pfam" id="PF01358">
    <property type="entry name" value="PARP_regulatory"/>
    <property type="match status" value="1"/>
</dbReference>
<evidence type="ECO:0000256" key="15">
    <source>
        <dbReference type="SAM" id="MobiDB-lite"/>
    </source>
</evidence>
<dbReference type="EMBL" id="JABAHT010000153">
    <property type="protein sequence ID" value="KAF4663005.1"/>
    <property type="molecule type" value="Genomic_DNA"/>
</dbReference>
<dbReference type="InterPro" id="IPR008271">
    <property type="entry name" value="Ser/Thr_kinase_AS"/>
</dbReference>
<dbReference type="SUPFAM" id="SSF53335">
    <property type="entry name" value="S-adenosyl-L-methionine-dependent methyltransferases"/>
    <property type="match status" value="1"/>
</dbReference>
<evidence type="ECO:0000256" key="3">
    <source>
        <dbReference type="ARBA" id="ARBA00015701"/>
    </source>
</evidence>
<dbReference type="PANTHER" id="PTHR24058:SF103">
    <property type="entry name" value="SERINE_THREONINE-PROTEIN KINASE PRP4 HOMOLOG"/>
    <property type="match status" value="1"/>
</dbReference>
<evidence type="ECO:0000256" key="13">
    <source>
        <dbReference type="PROSITE-ProRule" id="PRU10141"/>
    </source>
</evidence>
<dbReference type="SUPFAM" id="SSF56112">
    <property type="entry name" value="Protein kinase-like (PK-like)"/>
    <property type="match status" value="1"/>
</dbReference>
<feature type="compositionally biased region" description="Basic and acidic residues" evidence="15">
    <location>
        <begin position="1200"/>
        <end position="1216"/>
    </location>
</feature>
<dbReference type="Gene3D" id="3.40.50.150">
    <property type="entry name" value="Vaccinia Virus protein VP39"/>
    <property type="match status" value="1"/>
</dbReference>
<evidence type="ECO:0000256" key="6">
    <source>
        <dbReference type="ARBA" id="ARBA00022741"/>
    </source>
</evidence>
<dbReference type="InterPro" id="IPR017441">
    <property type="entry name" value="Protein_kinase_ATP_BS"/>
</dbReference>
<dbReference type="EC" id="2.1.1.57" evidence="2"/>
<dbReference type="Pfam" id="PF00069">
    <property type="entry name" value="Pkinase"/>
    <property type="match status" value="1"/>
</dbReference>
<dbReference type="GO" id="GO:0004483">
    <property type="term" value="F:methyltransferase cap1 activity"/>
    <property type="evidence" value="ECO:0007669"/>
    <property type="project" value="UniProtKB-EC"/>
</dbReference>
<accession>A0A7J6LUQ6</accession>
<proteinExistence type="predicted"/>
<keyword evidence="9 13" id="KW-0067">ATP-binding</keyword>
<sequence>MTTRTIDIETQEAAGATGLAATIVRGQRRNPVLLVAPPTISREVVRTMSVIHEHRRGGSREDDRPHRDYDRSREGSSMRGDRQGYRRHRSRSRSVKRSRSASHHSEDVEMDEKLVDALESSMEAMDANSDAAIQKRREERRKLQRQLTEREMAKKHERDISAKPSIGGSVSVTSGKESIMLGAVPSPDDESDKGMMSVSDLSSPSVPHPNENESPSSSDETPEREEDKSSSTSAALAAALPSGLAALKAKMAATQAKALAEIRRLKEAADETMRRKAAETANALVSDEKAQVTDAEVNIMLKRAKEIYDERSKQKEMGVQEEDGQNDDKEGYFVPGHLETMDGRYVVLTSSDSDVGKGVFSNVVKCKDTQSLQDVAIKVIRRNDMMRKAAEKEVRILTKLNDAADETMAKDKSGRDRSHIVRLLRTFNYRGHLCLVFESLWSNLREAMKKYARPGERGLNPKAVWSYSRQLLLGLKHMKSCKVIHADIKPDNILISKNHGHLKICDLGSACEIHEAQEMVEYLVSRFYRAPEIMLGYHKYDYAIDMWAIGCTLFELWTGKILFQGRNNNDMLKQIQDAKGKFPHKQIRASKFVEMRNHFNDQCDFLWQQKGGGVKVITTFTPGSDSLKARILHSTRKLSDSDPNKRWFENKTKQFVDLVEQMTNLNPKHRITPEEALAHPFIVEPFERSEGRALKQPVHGKPSRSWFLSWATLNSCAAFEVGYVMGRRSSEGKKRPTVAEGESSSSKNLMYKSDHRGTWESDFAEAAQHARDCIQGNPHCGQRLTDPLCRYLDSQSASGLHPEFRREIDLTKRRVYHRRENEDKSTLHWGQRKLLLAELEFLMAYDSNAAALVVYVGAGPGDHIPVLIRLVNAYRHYHDRQPLSFELFDTTPFAEPLRRMAAEDPGSLRLIQEKFDIDRARSSRYRDSSTPVLLISDIRSGNWQGQSFDENEKMVMADMSAQLAWWTAMKPQKALMKFRLPYTEGEVSYASGRVNYPLWGAQTTTEARLTIDTPNAPIIEYDNGEFGEAMAYFNTVLRTAVYERPSNLKGPDEPLLEAGLCRCYDCTAEVRILSAYLEGCGADGSSTHTVADFSTQISDQMGPRTLLTCIRNPAEKGTPEVGKGSPKRRKVVEEEEVQDEDPTLALMRSMGLPTGFVGDKQAQYEEEEDESSGEDSSGNDAESDEPWRRSTGGSRHREKRERPAVSRVLQEKRPADSADLNASSGPMQTSGSRRKSSECPQPGERPAPPAPPASPSTTAAECTPRKSPSTSSSSEPLTPGTILLREYTRHFSFNPGLLDHSTYWSDSSLANLCQKLRLPASGSREEIIGRLRTWHATHNPNGPTPGVPSYRAASGNFCLIAVKEGLVAEKFKSPFKRKAGASKPILRKVSSYSPNSFTTADPLLPVVESPKAVNRPDGGCRSPEGGRLSPCKERRRSICPPLNATDSEGDSANDEKSVVSRHDQKLDQATPAKPSRAGVAASEGSTRRKRRRVQFSPFNEVQLMSPRRLVPSLSRKRLMFEAVPEEVVNLIGYALGPSTQDPFAETSHIPIEECQ</sequence>
<dbReference type="InterPro" id="IPR000719">
    <property type="entry name" value="Prot_kinase_dom"/>
</dbReference>
<keyword evidence="6 13" id="KW-0547">Nucleotide-binding</keyword>
<reference evidence="17 18" key="1">
    <citation type="submission" date="2020-04" db="EMBL/GenBank/DDBJ databases">
        <title>Perkinsus olseni comparative genomics.</title>
        <authorList>
            <person name="Bogema D.R."/>
        </authorList>
    </citation>
    <scope>NUCLEOTIDE SEQUENCE [LARGE SCALE GENOMIC DNA]</scope>
    <source>
        <strain evidence="17">ATCC PRA-179</strain>
    </source>
</reference>
<evidence type="ECO:0000256" key="14">
    <source>
        <dbReference type="SAM" id="Coils"/>
    </source>
</evidence>
<dbReference type="PROSITE" id="PS00107">
    <property type="entry name" value="PROTEIN_KINASE_ATP"/>
    <property type="match status" value="1"/>
</dbReference>
<feature type="region of interest" description="Disordered" evidence="15">
    <location>
        <begin position="51"/>
        <end position="111"/>
    </location>
</feature>
<dbReference type="PROSITE" id="PS51612">
    <property type="entry name" value="SAM_MT_2O_PK"/>
    <property type="match status" value="1"/>
</dbReference>
<feature type="binding site" evidence="13">
    <location>
        <position position="378"/>
    </location>
    <ligand>
        <name>ATP</name>
        <dbReference type="ChEBI" id="CHEBI:30616"/>
    </ligand>
</feature>
<dbReference type="GO" id="GO:0004674">
    <property type="term" value="F:protein serine/threonine kinase activity"/>
    <property type="evidence" value="ECO:0007669"/>
    <property type="project" value="UniProtKB-KW"/>
</dbReference>
<keyword evidence="4" id="KW-0723">Serine/threonine-protein kinase</keyword>
<evidence type="ECO:0000256" key="11">
    <source>
        <dbReference type="ARBA" id="ARBA00034661"/>
    </source>
</evidence>
<evidence type="ECO:0000313" key="18">
    <source>
        <dbReference type="Proteomes" id="UP000570595"/>
    </source>
</evidence>
<comment type="subunit">
    <text evidence="12">Interacts with poly(A) polymerase catalytic subunit OPG063. Interacts with OPG109 and OPG123; these interactions might help linking transcription to capping and polyadenylation.</text>
</comment>
<evidence type="ECO:0000256" key="12">
    <source>
        <dbReference type="ARBA" id="ARBA00046511"/>
    </source>
</evidence>
<dbReference type="PROSITE" id="PS00108">
    <property type="entry name" value="PROTEIN_KINASE_ST"/>
    <property type="match status" value="1"/>
</dbReference>
<feature type="compositionally biased region" description="Basic residues" evidence="15">
    <location>
        <begin position="85"/>
        <end position="102"/>
    </location>
</feature>
<dbReference type="PROSITE" id="PS50011">
    <property type="entry name" value="PROTEIN_KINASE_DOM"/>
    <property type="match status" value="1"/>
</dbReference>
<keyword evidence="10" id="KW-0648">Protein biosynthesis</keyword>
<feature type="compositionally biased region" description="Basic and acidic residues" evidence="15">
    <location>
        <begin position="56"/>
        <end position="84"/>
    </location>
</feature>
<evidence type="ECO:0000256" key="10">
    <source>
        <dbReference type="ARBA" id="ARBA00022917"/>
    </source>
</evidence>
<dbReference type="InterPro" id="IPR050494">
    <property type="entry name" value="Ser_Thr_dual-spec_kinase"/>
</dbReference>
<dbReference type="GO" id="GO:0003746">
    <property type="term" value="F:translation elongation factor activity"/>
    <property type="evidence" value="ECO:0007669"/>
    <property type="project" value="UniProtKB-KW"/>
</dbReference>
<feature type="domain" description="Protein kinase" evidence="16">
    <location>
        <begin position="349"/>
        <end position="682"/>
    </location>
</feature>
<keyword evidence="7" id="KW-0251">Elongation factor</keyword>
<dbReference type="InterPro" id="IPR029063">
    <property type="entry name" value="SAM-dependent_MTases_sf"/>
</dbReference>
<feature type="compositionally biased region" description="Low complexity" evidence="15">
    <location>
        <begin position="202"/>
        <end position="219"/>
    </location>
</feature>
<comment type="caution">
    <text evidence="17">The sequence shown here is derived from an EMBL/GenBank/DDBJ whole genome shotgun (WGS) entry which is preliminary data.</text>
</comment>
<evidence type="ECO:0000256" key="8">
    <source>
        <dbReference type="ARBA" id="ARBA00022777"/>
    </source>
</evidence>
<protein>
    <recommendedName>
        <fullName evidence="3">Cap-specific mRNA (nucleoside-2'-O-)-methyltransferase</fullName>
        <ecNumber evidence="2">2.1.1.57</ecNumber>
    </recommendedName>
</protein>
<feature type="compositionally biased region" description="Basic and acidic residues" evidence="15">
    <location>
        <begin position="1453"/>
        <end position="1466"/>
    </location>
</feature>
<feature type="region of interest" description="Disordered" evidence="15">
    <location>
        <begin position="123"/>
        <end position="235"/>
    </location>
</feature>
<evidence type="ECO:0000256" key="4">
    <source>
        <dbReference type="ARBA" id="ARBA00022527"/>
    </source>
</evidence>
<feature type="coiled-coil region" evidence="14">
    <location>
        <begin position="255"/>
        <end position="282"/>
    </location>
</feature>
<evidence type="ECO:0000256" key="2">
    <source>
        <dbReference type="ARBA" id="ARBA00011923"/>
    </source>
</evidence>
<feature type="compositionally biased region" description="Pro residues" evidence="15">
    <location>
        <begin position="1243"/>
        <end position="1254"/>
    </location>
</feature>
<keyword evidence="14" id="KW-0175">Coiled coil</keyword>
<dbReference type="InterPro" id="IPR011009">
    <property type="entry name" value="Kinase-like_dom_sf"/>
</dbReference>
<dbReference type="SMART" id="SM00220">
    <property type="entry name" value="S_TKc"/>
    <property type="match status" value="1"/>
</dbReference>
<evidence type="ECO:0000256" key="1">
    <source>
        <dbReference type="ARBA" id="ARBA00004328"/>
    </source>
</evidence>
<dbReference type="Proteomes" id="UP000570595">
    <property type="component" value="Unassembled WGS sequence"/>
</dbReference>
<dbReference type="InterPro" id="IPR000176">
    <property type="entry name" value="mRNA_MeTrfase-like"/>
</dbReference>
<feature type="compositionally biased region" description="Basic and acidic residues" evidence="15">
    <location>
        <begin position="133"/>
        <end position="161"/>
    </location>
</feature>
<dbReference type="GO" id="GO:0006370">
    <property type="term" value="P:7-methylguanosine mRNA capping"/>
    <property type="evidence" value="ECO:0007669"/>
    <property type="project" value="InterPro"/>
</dbReference>
<dbReference type="PANTHER" id="PTHR24058">
    <property type="entry name" value="DUAL SPECIFICITY PROTEIN KINASE"/>
    <property type="match status" value="1"/>
</dbReference>
<keyword evidence="5" id="KW-0808">Transferase</keyword>
<keyword evidence="8" id="KW-0418">Kinase</keyword>
<organism evidence="17 18">
    <name type="scientific">Perkinsus olseni</name>
    <name type="common">Perkinsus atlanticus</name>
    <dbReference type="NCBI Taxonomy" id="32597"/>
    <lineage>
        <taxon>Eukaryota</taxon>
        <taxon>Sar</taxon>
        <taxon>Alveolata</taxon>
        <taxon>Perkinsozoa</taxon>
        <taxon>Perkinsea</taxon>
        <taxon>Perkinsida</taxon>
        <taxon>Perkinsidae</taxon>
        <taxon>Perkinsus</taxon>
    </lineage>
</organism>
<gene>
    <name evidence="17" type="ORF">FOZ61_002013</name>
</gene>
<feature type="compositionally biased region" description="Acidic residues" evidence="15">
    <location>
        <begin position="1164"/>
        <end position="1173"/>
    </location>
</feature>
<dbReference type="GO" id="GO:0005524">
    <property type="term" value="F:ATP binding"/>
    <property type="evidence" value="ECO:0007669"/>
    <property type="project" value="UniProtKB-UniRule"/>
</dbReference>
<dbReference type="InterPro" id="IPR025804">
    <property type="entry name" value="Pox/kineto_cap_MeTfrase"/>
</dbReference>
<dbReference type="CDD" id="cd20760">
    <property type="entry name" value="capping_2-OMTase_Mimiviridae"/>
    <property type="match status" value="1"/>
</dbReference>
<feature type="compositionally biased region" description="Low complexity" evidence="15">
    <location>
        <begin position="1255"/>
        <end position="1278"/>
    </location>
</feature>
<feature type="compositionally biased region" description="Acidic residues" evidence="15">
    <location>
        <begin position="1133"/>
        <end position="1142"/>
    </location>
</feature>
<feature type="region of interest" description="Disordered" evidence="15">
    <location>
        <begin position="1408"/>
        <end position="1494"/>
    </location>
</feature>